<keyword evidence="8 12" id="KW-0805">Transcription regulation</keyword>
<dbReference type="FunFam" id="3.30.40.10:FF:000477">
    <property type="entry name" value="General transcription and DNA repair factor IIH"/>
    <property type="match status" value="1"/>
</dbReference>
<dbReference type="AlphaFoldDB" id="A0A5M3ZAJ1"/>
<feature type="region of interest" description="Disordered" evidence="13">
    <location>
        <begin position="1"/>
        <end position="42"/>
    </location>
</feature>
<accession>A0A5M3ZAJ1</accession>
<gene>
    <name evidence="14" type="ORF">ATEIFO6365_0012001100</name>
</gene>
<dbReference type="InterPro" id="IPR046349">
    <property type="entry name" value="C1-like_sf"/>
</dbReference>
<reference evidence="14 15" key="1">
    <citation type="submission" date="2020-01" db="EMBL/GenBank/DDBJ databases">
        <title>Aspergillus terreus IFO 6365 whole genome shotgun sequence.</title>
        <authorList>
            <person name="Kanamasa S."/>
            <person name="Takahashi H."/>
        </authorList>
    </citation>
    <scope>NUCLEOTIDE SEQUENCE [LARGE SCALE GENOMIC DNA]</scope>
    <source>
        <strain evidence="14 15">IFO 6365</strain>
    </source>
</reference>
<dbReference type="SMART" id="SM00327">
    <property type="entry name" value="VWA"/>
    <property type="match status" value="1"/>
</dbReference>
<keyword evidence="6" id="KW-0863">Zinc-finger</keyword>
<evidence type="ECO:0000256" key="6">
    <source>
        <dbReference type="ARBA" id="ARBA00022771"/>
    </source>
</evidence>
<comment type="similarity">
    <text evidence="3 12">Belongs to the GTF2H2 family.</text>
</comment>
<dbReference type="FunFam" id="3.40.50.410:FF:000015">
    <property type="entry name" value="General transcription factor IIH subunit 2"/>
    <property type="match status" value="1"/>
</dbReference>
<evidence type="ECO:0000256" key="1">
    <source>
        <dbReference type="ARBA" id="ARBA00002817"/>
    </source>
</evidence>
<evidence type="ECO:0000256" key="13">
    <source>
        <dbReference type="SAM" id="MobiDB-lite"/>
    </source>
</evidence>
<evidence type="ECO:0000256" key="8">
    <source>
        <dbReference type="ARBA" id="ARBA00023015"/>
    </source>
</evidence>
<evidence type="ECO:0000256" key="7">
    <source>
        <dbReference type="ARBA" id="ARBA00022833"/>
    </source>
</evidence>
<dbReference type="VEuPathDB" id="FungiDB:ATEG_07979"/>
<organism evidence="14 15">
    <name type="scientific">Aspergillus terreus</name>
    <dbReference type="NCBI Taxonomy" id="33178"/>
    <lineage>
        <taxon>Eukaryota</taxon>
        <taxon>Fungi</taxon>
        <taxon>Dikarya</taxon>
        <taxon>Ascomycota</taxon>
        <taxon>Pezizomycotina</taxon>
        <taxon>Eurotiomycetes</taxon>
        <taxon>Eurotiomycetidae</taxon>
        <taxon>Eurotiales</taxon>
        <taxon>Aspergillaceae</taxon>
        <taxon>Aspergillus</taxon>
        <taxon>Aspergillus subgen. Circumdati</taxon>
    </lineage>
</organism>
<dbReference type="GO" id="GO:0006357">
    <property type="term" value="P:regulation of transcription by RNA polymerase II"/>
    <property type="evidence" value="ECO:0007669"/>
    <property type="project" value="UniProtKB-UniRule"/>
</dbReference>
<evidence type="ECO:0000313" key="15">
    <source>
        <dbReference type="Proteomes" id="UP000452235"/>
    </source>
</evidence>
<dbReference type="Gene3D" id="3.40.50.410">
    <property type="entry name" value="von Willebrand factor, type A domain"/>
    <property type="match status" value="1"/>
</dbReference>
<dbReference type="GO" id="GO:0000439">
    <property type="term" value="C:transcription factor TFIIH core complex"/>
    <property type="evidence" value="ECO:0007669"/>
    <property type="project" value="UniProtKB-UniRule"/>
</dbReference>
<comment type="caution">
    <text evidence="14">The sequence shown here is derived from an EMBL/GenBank/DDBJ whole genome shotgun (WGS) entry which is preliminary data.</text>
</comment>
<keyword evidence="10" id="KW-0234">DNA repair</keyword>
<evidence type="ECO:0000256" key="11">
    <source>
        <dbReference type="ARBA" id="ARBA00023242"/>
    </source>
</evidence>
<keyword evidence="11 12" id="KW-0539">Nucleus</keyword>
<dbReference type="PROSITE" id="PS00028">
    <property type="entry name" value="ZINC_FINGER_C2H2_1"/>
    <property type="match status" value="1"/>
</dbReference>
<keyword evidence="5" id="KW-0227">DNA damage</keyword>
<dbReference type="PANTHER" id="PTHR12695">
    <property type="entry name" value="GENERAL TRANSCRIPTION FACTOR IIH SUBUNIT 2"/>
    <property type="match status" value="1"/>
</dbReference>
<sequence length="454" mass="49823">MADSDEDYIGEVSEDEEDNNVFRHDRGDPAAASRTRKRKQRGGAEWEVSRTWETLVEGADGTISSTVEGLLEAGKRKRLLRDTTPLQRGIIRHLILILDLSLSMAEKDLRPTRYLLTLRYAQEFVREFFEQNPISQLGVLGLRDGLAVRISDMSGNPTEHISAIQALRDQDPKGLPSLQNGLEMARGALFHTPSHGTREIFVIFGSLLSSDPGDIHQTITTLINDKIRVGIVGLAAQVAICRELCAKTNGGDDTTYGVALNEQHFRELVMDVTTPPAAYSQKQSTSSLLMMGFPSRTVETSPSLCACHSKPSCGGYLCSRCNSKVCGLPAECPSCGLTLILSTHLARSYHHLFPLINWVEVPWQRASRSTACFACGIAFPPVPPKEQWHAAESQARGMSASSRYECTVCKNHFCIDCDLFAHEVVHNCPGCQSRAAVPEPPQVQSAPDAMDTSV</sequence>
<dbReference type="NCBIfam" id="TIGR00622">
    <property type="entry name" value="ssl1"/>
    <property type="match status" value="1"/>
</dbReference>
<dbReference type="Pfam" id="PF04056">
    <property type="entry name" value="Ssl1"/>
    <property type="match status" value="1"/>
</dbReference>
<dbReference type="GO" id="GO:0005675">
    <property type="term" value="C:transcription factor TFIIH holo complex"/>
    <property type="evidence" value="ECO:0007669"/>
    <property type="project" value="UniProtKB-UniRule"/>
</dbReference>
<proteinExistence type="inferred from homology"/>
<evidence type="ECO:0000256" key="4">
    <source>
        <dbReference type="ARBA" id="ARBA00022723"/>
    </source>
</evidence>
<dbReference type="PANTHER" id="PTHR12695:SF2">
    <property type="entry name" value="GENERAL TRANSCRIPTION FACTOR IIH SUBUNIT 2-RELATED"/>
    <property type="match status" value="1"/>
</dbReference>
<dbReference type="PROSITE" id="PS50234">
    <property type="entry name" value="VWFA"/>
    <property type="match status" value="1"/>
</dbReference>
<keyword evidence="7 12" id="KW-0862">Zinc</keyword>
<feature type="compositionally biased region" description="Acidic residues" evidence="13">
    <location>
        <begin position="1"/>
        <end position="19"/>
    </location>
</feature>
<comment type="function">
    <text evidence="1">Component of the general transcription and DNA repair factor IIH (TFIIH) core complex, which is involved in general and transcription-coupled nucleotide excision repair (NER) of damaged DNA and, when complexed to TFIIK, in RNA transcription by RNA polymerase II. In NER, TFIIH acts by opening DNA around the lesion to allow the excision of the damaged oligonucleotide and its replacement by a new DNA fragment. In transcription, TFIIH has an essential role in transcription initiation. When the pre-initiation complex (PIC) has been established, TFIIH is required for promoter opening and promoter escape. Phosphorylation of the C-terminal tail (CTD) of the largest subunit of RNA polymerase II by the kinase module TFIIK controls the initiation of transcription.</text>
</comment>
<dbReference type="SUPFAM" id="SSF53300">
    <property type="entry name" value="vWA-like"/>
    <property type="match status" value="1"/>
</dbReference>
<dbReference type="GO" id="GO:0006367">
    <property type="term" value="P:transcription initiation at RNA polymerase II promoter"/>
    <property type="evidence" value="ECO:0007669"/>
    <property type="project" value="UniProtKB-ARBA"/>
</dbReference>
<dbReference type="InterPro" id="IPR004595">
    <property type="entry name" value="TFIIH_C1-like_dom"/>
</dbReference>
<keyword evidence="4 12" id="KW-0479">Metal-binding</keyword>
<evidence type="ECO:0000256" key="3">
    <source>
        <dbReference type="ARBA" id="ARBA00006092"/>
    </source>
</evidence>
<evidence type="ECO:0000256" key="2">
    <source>
        <dbReference type="ARBA" id="ARBA00004123"/>
    </source>
</evidence>
<dbReference type="Gene3D" id="3.30.40.10">
    <property type="entry name" value="Zinc/RING finger domain, C3HC4 (zinc finger)"/>
    <property type="match status" value="1"/>
</dbReference>
<keyword evidence="15" id="KW-1185">Reference proteome</keyword>
<dbReference type="InterPro" id="IPR007198">
    <property type="entry name" value="Ssl1-like"/>
</dbReference>
<dbReference type="SMART" id="SM01047">
    <property type="entry name" value="C1_4"/>
    <property type="match status" value="1"/>
</dbReference>
<evidence type="ECO:0000256" key="12">
    <source>
        <dbReference type="PIRNR" id="PIRNR015919"/>
    </source>
</evidence>
<dbReference type="PIRSF" id="PIRSF015919">
    <property type="entry name" value="TFIIH_SSL1"/>
    <property type="match status" value="1"/>
</dbReference>
<comment type="subcellular location">
    <subcellularLocation>
        <location evidence="2 12">Nucleus</location>
    </subcellularLocation>
</comment>
<name>A0A5M3ZAJ1_ASPTE</name>
<dbReference type="GO" id="GO:0008270">
    <property type="term" value="F:zinc ion binding"/>
    <property type="evidence" value="ECO:0007669"/>
    <property type="project" value="UniProtKB-UniRule"/>
</dbReference>
<dbReference type="Pfam" id="PF07975">
    <property type="entry name" value="C1_4"/>
    <property type="match status" value="1"/>
</dbReference>
<dbReference type="Proteomes" id="UP000452235">
    <property type="component" value="Unassembled WGS sequence"/>
</dbReference>
<evidence type="ECO:0000256" key="5">
    <source>
        <dbReference type="ARBA" id="ARBA00022763"/>
    </source>
</evidence>
<dbReference type="OrthoDB" id="284275at2759"/>
<dbReference type="SUPFAM" id="SSF57889">
    <property type="entry name" value="Cysteine-rich domain"/>
    <property type="match status" value="1"/>
</dbReference>
<dbReference type="InterPro" id="IPR002035">
    <property type="entry name" value="VWF_A"/>
</dbReference>
<dbReference type="InterPro" id="IPR013087">
    <property type="entry name" value="Znf_C2H2_type"/>
</dbReference>
<dbReference type="InterPro" id="IPR036465">
    <property type="entry name" value="vWFA_dom_sf"/>
</dbReference>
<evidence type="ECO:0000256" key="9">
    <source>
        <dbReference type="ARBA" id="ARBA00023163"/>
    </source>
</evidence>
<keyword evidence="9 12" id="KW-0804">Transcription</keyword>
<dbReference type="EMBL" id="BLJY01000012">
    <property type="protein sequence ID" value="GFF20255.1"/>
    <property type="molecule type" value="Genomic_DNA"/>
</dbReference>
<evidence type="ECO:0000313" key="14">
    <source>
        <dbReference type="EMBL" id="GFF20255.1"/>
    </source>
</evidence>
<evidence type="ECO:0000256" key="10">
    <source>
        <dbReference type="ARBA" id="ARBA00023204"/>
    </source>
</evidence>
<dbReference type="InterPro" id="IPR013083">
    <property type="entry name" value="Znf_RING/FYVE/PHD"/>
</dbReference>
<dbReference type="GO" id="GO:0006289">
    <property type="term" value="P:nucleotide-excision repair"/>
    <property type="evidence" value="ECO:0007669"/>
    <property type="project" value="UniProtKB-UniRule"/>
</dbReference>
<dbReference type="InterPro" id="IPR012170">
    <property type="entry name" value="TFIIH_SSL1/p44"/>
</dbReference>
<protein>
    <recommendedName>
        <fullName evidence="12">General transcription and DNA repair factor IIH</fullName>
    </recommendedName>
</protein>